<accession>A0ABM8PCP2</accession>
<evidence type="ECO:0008006" key="3">
    <source>
        <dbReference type="Google" id="ProtNLM"/>
    </source>
</evidence>
<dbReference type="Proteomes" id="UP000606921">
    <property type="component" value="Unassembled WGS sequence"/>
</dbReference>
<gene>
    <name evidence="1" type="ORF">REJC140_00130</name>
</gene>
<dbReference type="RefSeq" id="WP_142590829.1">
    <property type="nucleotide sequence ID" value="NZ_CABFWF030000001.1"/>
</dbReference>
<comment type="caution">
    <text evidence="1">The sequence shown here is derived from an EMBL/GenBank/DDBJ whole genome shotgun (WGS) entry which is preliminary data.</text>
</comment>
<reference evidence="1 2" key="1">
    <citation type="submission" date="2020-11" db="EMBL/GenBank/DDBJ databases">
        <authorList>
            <person name="Lassalle F."/>
        </authorList>
    </citation>
    <scope>NUCLEOTIDE SEQUENCE [LARGE SCALE GENOMIC DNA]</scope>
    <source>
        <strain evidence="1 2">JC140</strain>
    </source>
</reference>
<keyword evidence="2" id="KW-1185">Reference proteome</keyword>
<dbReference type="EMBL" id="CABFWF030000001">
    <property type="protein sequence ID" value="CAD7023211.1"/>
    <property type="molecule type" value="Genomic_DNA"/>
</dbReference>
<protein>
    <recommendedName>
        <fullName evidence="3">Transposase</fullName>
    </recommendedName>
</protein>
<evidence type="ECO:0000313" key="1">
    <source>
        <dbReference type="EMBL" id="CAD7023211.1"/>
    </source>
</evidence>
<organism evidence="1 2">
    <name type="scientific">Pseudorhizobium endolithicum</name>
    <dbReference type="NCBI Taxonomy" id="1191678"/>
    <lineage>
        <taxon>Bacteria</taxon>
        <taxon>Pseudomonadati</taxon>
        <taxon>Pseudomonadota</taxon>
        <taxon>Alphaproteobacteria</taxon>
        <taxon>Hyphomicrobiales</taxon>
        <taxon>Rhizobiaceae</taxon>
        <taxon>Rhizobium/Agrobacterium group</taxon>
        <taxon>Pseudorhizobium</taxon>
    </lineage>
</organism>
<proteinExistence type="predicted"/>
<name>A0ABM8PCP2_9HYPH</name>
<evidence type="ECO:0000313" key="2">
    <source>
        <dbReference type="Proteomes" id="UP000606921"/>
    </source>
</evidence>
<sequence>MHFYRETGVQSAQIQATGVSLQVGSTIWGIAPNKWFRPGGRGPGGKSGFIGRLIIMAPECSRGLRVAFELRLPWFTIKRIGKASEGHDASSVGWHVARRMCSGVNI</sequence>